<feature type="binding site" evidence="6">
    <location>
        <begin position="300"/>
        <end position="304"/>
    </location>
    <ligand>
        <name>ATP</name>
        <dbReference type="ChEBI" id="CHEBI:30616"/>
    </ligand>
</feature>
<organism evidence="8 9">
    <name type="scientific">Sulfurimonas sediminis</name>
    <dbReference type="NCBI Taxonomy" id="2590020"/>
    <lineage>
        <taxon>Bacteria</taxon>
        <taxon>Pseudomonadati</taxon>
        <taxon>Campylobacterota</taxon>
        <taxon>Epsilonproteobacteria</taxon>
        <taxon>Campylobacterales</taxon>
        <taxon>Sulfurimonadaceae</taxon>
        <taxon>Sulfurimonas</taxon>
    </lineage>
</organism>
<dbReference type="Gene3D" id="3.30.420.40">
    <property type="match status" value="2"/>
</dbReference>
<comment type="pathway">
    <text evidence="6">Metabolic intermediate biosynthesis; acetyl-CoA biosynthesis; acetyl-CoA from acetate: step 1/2.</text>
</comment>
<evidence type="ECO:0000256" key="1">
    <source>
        <dbReference type="ARBA" id="ARBA00008748"/>
    </source>
</evidence>
<feature type="active site" description="Proton donor/acceptor" evidence="6">
    <location>
        <position position="121"/>
    </location>
</feature>
<comment type="subunit">
    <text evidence="6">Homodimer.</text>
</comment>
<evidence type="ECO:0000256" key="2">
    <source>
        <dbReference type="ARBA" id="ARBA00022679"/>
    </source>
</evidence>
<dbReference type="InterPro" id="IPR000890">
    <property type="entry name" value="Aliphatic_acid_kin_short-chain"/>
</dbReference>
<evidence type="ECO:0000256" key="3">
    <source>
        <dbReference type="ARBA" id="ARBA00022741"/>
    </source>
</evidence>
<dbReference type="GO" id="GO:0006083">
    <property type="term" value="P:acetate metabolic process"/>
    <property type="evidence" value="ECO:0007669"/>
    <property type="project" value="TreeGrafter"/>
</dbReference>
<dbReference type="PANTHER" id="PTHR21060">
    <property type="entry name" value="ACETATE KINASE"/>
    <property type="match status" value="1"/>
</dbReference>
<feature type="site" description="Transition state stabilizer" evidence="6">
    <location>
        <position position="153"/>
    </location>
</feature>
<sequence>MKIAVINCGSSSLKFKLFEMPGAKVLRSELVEHIGEPNSSVANHFEAIESLHVNFSEIDAVGHRVVHGGEKFRGSVLIDDAVVQTIRKLIPLAPLHNPANLEGIEVVRQKASNIPQIAVFDTAFHTTLKKEAFVYALSYALYEKHDIRRYGFHGTSHACLLHKAAALLGKKVQETNIITLHLGNGASACAIKKGKSCDTSMGFTPLEGLVMGSRCGDIDPAIVLYLQKSLHVNAEEIDEMLNKKSGLLGLCGENDVRNIEKRTDEAAKMAMDIMVRRIQKYIGAYMVLLEDVDAIVFSGGIGENSSYVRERVMNNKILKNIKSLVIKTDEELQIVNECLEVLKK</sequence>
<dbReference type="RefSeq" id="WP_193151394.1">
    <property type="nucleotide sequence ID" value="NZ_CP041235.1"/>
</dbReference>
<dbReference type="InterPro" id="IPR043129">
    <property type="entry name" value="ATPase_NBD"/>
</dbReference>
<dbReference type="HAMAP" id="MF_00020">
    <property type="entry name" value="Acetate_kinase"/>
    <property type="match status" value="1"/>
</dbReference>
<comment type="cofactor">
    <cofactor evidence="6">
        <name>Mg(2+)</name>
        <dbReference type="ChEBI" id="CHEBI:18420"/>
    </cofactor>
    <cofactor evidence="6">
        <name>Mn(2+)</name>
        <dbReference type="ChEBI" id="CHEBI:29035"/>
    </cofactor>
    <text evidence="6">Mg(2+). Can also accept Mn(2+).</text>
</comment>
<dbReference type="Proteomes" id="UP000593719">
    <property type="component" value="Chromosome"/>
</dbReference>
<feature type="site" description="Transition state stabilizer" evidence="6">
    <location>
        <position position="214"/>
    </location>
</feature>
<keyword evidence="3 6" id="KW-0547">Nucleotide-binding</keyword>
<dbReference type="GO" id="GO:0005524">
    <property type="term" value="F:ATP binding"/>
    <property type="evidence" value="ECO:0007669"/>
    <property type="project" value="UniProtKB-KW"/>
</dbReference>
<dbReference type="InterPro" id="IPR023865">
    <property type="entry name" value="Aliphatic_acid_kinase_CS"/>
</dbReference>
<dbReference type="AlphaFoldDB" id="A0A7M1B059"/>
<dbReference type="UniPathway" id="UPA00340">
    <property type="reaction ID" value="UER00458"/>
</dbReference>
<dbReference type="PRINTS" id="PR00471">
    <property type="entry name" value="ACETATEKNASE"/>
</dbReference>
<dbReference type="GO" id="GO:0006085">
    <property type="term" value="P:acetyl-CoA biosynthetic process"/>
    <property type="evidence" value="ECO:0007669"/>
    <property type="project" value="UniProtKB-UniRule"/>
</dbReference>
<evidence type="ECO:0000256" key="4">
    <source>
        <dbReference type="ARBA" id="ARBA00022777"/>
    </source>
</evidence>
<keyword evidence="4 6" id="KW-0418">Kinase</keyword>
<name>A0A7M1B059_9BACT</name>
<feature type="binding site" evidence="6">
    <location>
        <begin position="255"/>
        <end position="257"/>
    </location>
    <ligand>
        <name>ATP</name>
        <dbReference type="ChEBI" id="CHEBI:30616"/>
    </ligand>
</feature>
<comment type="similarity">
    <text evidence="1 6 7">Belongs to the acetokinase family.</text>
</comment>
<dbReference type="GO" id="GO:0000287">
    <property type="term" value="F:magnesium ion binding"/>
    <property type="evidence" value="ECO:0007669"/>
    <property type="project" value="UniProtKB-UniRule"/>
</dbReference>
<proteinExistence type="inferred from homology"/>
<feature type="binding site" evidence="6">
    <location>
        <position position="14"/>
    </location>
    <ligand>
        <name>ATP</name>
        <dbReference type="ChEBI" id="CHEBI:30616"/>
    </ligand>
</feature>
<evidence type="ECO:0000313" key="8">
    <source>
        <dbReference type="EMBL" id="QOP43083.1"/>
    </source>
</evidence>
<keyword evidence="9" id="KW-1185">Reference proteome</keyword>
<comment type="catalytic activity">
    <reaction evidence="6">
        <text>acetate + ATP = acetyl phosphate + ADP</text>
        <dbReference type="Rhea" id="RHEA:11352"/>
        <dbReference type="ChEBI" id="CHEBI:22191"/>
        <dbReference type="ChEBI" id="CHEBI:30089"/>
        <dbReference type="ChEBI" id="CHEBI:30616"/>
        <dbReference type="ChEBI" id="CHEBI:456216"/>
        <dbReference type="EC" id="2.7.2.1"/>
    </reaction>
</comment>
<feature type="binding site" evidence="6">
    <location>
        <begin position="181"/>
        <end position="185"/>
    </location>
    <ligand>
        <name>ATP</name>
        <dbReference type="ChEBI" id="CHEBI:30616"/>
    </ligand>
</feature>
<keyword evidence="6" id="KW-0479">Metal-binding</keyword>
<feature type="binding site" evidence="6">
    <location>
        <position position="7"/>
    </location>
    <ligand>
        <name>Mg(2+)</name>
        <dbReference type="ChEBI" id="CHEBI:18420"/>
    </ligand>
</feature>
<keyword evidence="5 6" id="KW-0067">ATP-binding</keyword>
<keyword evidence="2 6" id="KW-0808">Transferase</keyword>
<keyword evidence="6" id="KW-0460">Magnesium</keyword>
<dbReference type="KEGG" id="ssei:FJR45_03585"/>
<dbReference type="EC" id="2.7.2.1" evidence="6"/>
<evidence type="ECO:0000256" key="6">
    <source>
        <dbReference type="HAMAP-Rule" id="MF_00020"/>
    </source>
</evidence>
<dbReference type="NCBIfam" id="TIGR00016">
    <property type="entry name" value="ackA"/>
    <property type="match status" value="1"/>
</dbReference>
<dbReference type="Pfam" id="PF00871">
    <property type="entry name" value="Acetate_kinase"/>
    <property type="match status" value="2"/>
</dbReference>
<dbReference type="GO" id="GO:0005737">
    <property type="term" value="C:cytoplasm"/>
    <property type="evidence" value="ECO:0007669"/>
    <property type="project" value="UniProtKB-SubCell"/>
</dbReference>
<dbReference type="InterPro" id="IPR004372">
    <property type="entry name" value="Ac/propionate_kinase"/>
</dbReference>
<evidence type="ECO:0000256" key="5">
    <source>
        <dbReference type="ARBA" id="ARBA00022840"/>
    </source>
</evidence>
<dbReference type="SUPFAM" id="SSF53067">
    <property type="entry name" value="Actin-like ATPase domain"/>
    <property type="match status" value="2"/>
</dbReference>
<dbReference type="GO" id="GO:0008776">
    <property type="term" value="F:acetate kinase activity"/>
    <property type="evidence" value="ECO:0007669"/>
    <property type="project" value="UniProtKB-UniRule"/>
</dbReference>
<feature type="binding site" evidence="6">
    <location>
        <position position="330"/>
    </location>
    <ligand>
        <name>Mg(2+)</name>
        <dbReference type="ChEBI" id="CHEBI:18420"/>
    </ligand>
</feature>
<comment type="function">
    <text evidence="6">Catalyzes the formation of acetyl phosphate from acetate and ATP. Can also catalyze the reverse reaction.</text>
</comment>
<keyword evidence="6" id="KW-0963">Cytoplasm</keyword>
<evidence type="ECO:0000313" key="9">
    <source>
        <dbReference type="Proteomes" id="UP000593719"/>
    </source>
</evidence>
<accession>A0A7M1B059</accession>
<dbReference type="EMBL" id="CP041235">
    <property type="protein sequence ID" value="QOP43083.1"/>
    <property type="molecule type" value="Genomic_DNA"/>
</dbReference>
<dbReference type="PANTHER" id="PTHR21060:SF15">
    <property type="entry name" value="ACETATE KINASE-RELATED"/>
    <property type="match status" value="1"/>
</dbReference>
<evidence type="ECO:0000256" key="7">
    <source>
        <dbReference type="RuleBase" id="RU003835"/>
    </source>
</evidence>
<dbReference type="CDD" id="cd24010">
    <property type="entry name" value="ASKHA_NBD_AcK_PK"/>
    <property type="match status" value="1"/>
</dbReference>
<dbReference type="PROSITE" id="PS01076">
    <property type="entry name" value="ACETATE_KINASE_2"/>
    <property type="match status" value="1"/>
</dbReference>
<gene>
    <name evidence="6" type="primary">ackA</name>
    <name evidence="8" type="ORF">FJR45_03585</name>
</gene>
<feature type="binding site" evidence="6">
    <location>
        <position position="64"/>
    </location>
    <ligand>
        <name>substrate</name>
    </ligand>
</feature>
<protein>
    <recommendedName>
        <fullName evidence="6">Acetate kinase</fullName>
        <ecNumber evidence="6">2.7.2.1</ecNumber>
    </recommendedName>
    <alternativeName>
        <fullName evidence="6">Acetokinase</fullName>
    </alternativeName>
</protein>
<reference evidence="8 9" key="1">
    <citation type="submission" date="2019-06" db="EMBL/GenBank/DDBJ databases">
        <title>Sulfurimonas gotlandica sp. nov., a chemoautotrophic and psychrotolerant epsilonproteobacterium isolated from a pelagic redoxcline, and an emended description of the genus Sulfurimonas.</title>
        <authorList>
            <person name="Wang S."/>
            <person name="Jiang L."/>
            <person name="Shao Z."/>
        </authorList>
    </citation>
    <scope>NUCLEOTIDE SEQUENCE [LARGE SCALE GENOMIC DNA]</scope>
    <source>
        <strain evidence="8 9">S2-6</strain>
    </source>
</reference>
<comment type="subcellular location">
    <subcellularLocation>
        <location evidence="6">Cytoplasm</location>
    </subcellularLocation>
</comment>